<keyword evidence="2" id="KW-1133">Transmembrane helix</keyword>
<gene>
    <name evidence="4" type="ORF">COT75_02215</name>
</gene>
<dbReference type="InterPro" id="IPR050922">
    <property type="entry name" value="LytR/CpsA/Psr_CW_biosynth"/>
</dbReference>
<dbReference type="EMBL" id="PEZT01000012">
    <property type="protein sequence ID" value="PIS09298.1"/>
    <property type="molecule type" value="Genomic_DNA"/>
</dbReference>
<proteinExistence type="inferred from homology"/>
<dbReference type="Pfam" id="PF03816">
    <property type="entry name" value="LytR_cpsA_psr"/>
    <property type="match status" value="1"/>
</dbReference>
<sequence>MKQQEKKNEELKVYFFRFKKRFLSFFFNLKIRRVLIFLSIFVIIFSFFFSQITTFFKKTLIGPKTAFSLLTADTSSLNSSNGRINLLVLGIGGENHEAIDLTDTIIFASIDKNSADTVMLSVPRDIWVDPLKTKVNAVYHYGEERAPGEGFVLAKDAIQKVLNQPVNYAILIDFEGFIRLIDLLEGIEVKVDRSFDDYKYPIPGKERDECDGDWEFNCRYEHIHFEAGWQHMDGKKSLKFVRSRNAKGEEGTDFARSQRQQKLILALAQRIFSYKTIFSPNKIKALKENFGDHVKFDTQLKEDQITAFLSLFIRFVKNKNEIRTISLDTGSKDNPGFLYNPPIEEYDQWVLVPRLNDWTEVHKYIREKIYKGY</sequence>
<keyword evidence="2" id="KW-0472">Membrane</keyword>
<evidence type="ECO:0000259" key="3">
    <source>
        <dbReference type="Pfam" id="PF03816"/>
    </source>
</evidence>
<evidence type="ECO:0000313" key="5">
    <source>
        <dbReference type="Proteomes" id="UP000230093"/>
    </source>
</evidence>
<reference evidence="5" key="1">
    <citation type="submission" date="2017-09" db="EMBL/GenBank/DDBJ databases">
        <title>Depth-based differentiation of microbial function through sediment-hosted aquifers and enrichment of novel symbionts in the deep terrestrial subsurface.</title>
        <authorList>
            <person name="Probst A.J."/>
            <person name="Ladd B."/>
            <person name="Jarett J.K."/>
            <person name="Geller-Mcgrath D.E."/>
            <person name="Sieber C.M.K."/>
            <person name="Emerson J.B."/>
            <person name="Anantharaman K."/>
            <person name="Thomas B.C."/>
            <person name="Malmstrom R."/>
            <person name="Stieglmeier M."/>
            <person name="Klingl A."/>
            <person name="Woyke T."/>
            <person name="Ryan C.M."/>
            <person name="Banfield J.F."/>
        </authorList>
    </citation>
    <scope>NUCLEOTIDE SEQUENCE [LARGE SCALE GENOMIC DNA]</scope>
</reference>
<keyword evidence="2" id="KW-0812">Transmembrane</keyword>
<name>A0A2H0WBJ2_9BACT</name>
<dbReference type="PANTHER" id="PTHR33392">
    <property type="entry name" value="POLYISOPRENYL-TEICHOIC ACID--PEPTIDOGLYCAN TEICHOIC ACID TRANSFERASE TAGU"/>
    <property type="match status" value="1"/>
</dbReference>
<evidence type="ECO:0000256" key="1">
    <source>
        <dbReference type="ARBA" id="ARBA00006068"/>
    </source>
</evidence>
<comment type="similarity">
    <text evidence="1">Belongs to the LytR/CpsA/Psr (LCP) family.</text>
</comment>
<dbReference type="Gene3D" id="3.40.630.190">
    <property type="entry name" value="LCP protein"/>
    <property type="match status" value="1"/>
</dbReference>
<accession>A0A2H0WBJ2</accession>
<dbReference type="NCBIfam" id="TIGR00350">
    <property type="entry name" value="lytR_cpsA_psr"/>
    <property type="match status" value="1"/>
</dbReference>
<dbReference type="InterPro" id="IPR004474">
    <property type="entry name" value="LytR_CpsA_psr"/>
</dbReference>
<dbReference type="Proteomes" id="UP000230093">
    <property type="component" value="Unassembled WGS sequence"/>
</dbReference>
<feature type="transmembrane region" description="Helical" evidence="2">
    <location>
        <begin position="34"/>
        <end position="56"/>
    </location>
</feature>
<evidence type="ECO:0000256" key="2">
    <source>
        <dbReference type="SAM" id="Phobius"/>
    </source>
</evidence>
<feature type="domain" description="Cell envelope-related transcriptional attenuator" evidence="3">
    <location>
        <begin position="102"/>
        <end position="271"/>
    </location>
</feature>
<evidence type="ECO:0000313" key="4">
    <source>
        <dbReference type="EMBL" id="PIS09298.1"/>
    </source>
</evidence>
<dbReference type="PANTHER" id="PTHR33392:SF6">
    <property type="entry name" value="POLYISOPRENYL-TEICHOIC ACID--PEPTIDOGLYCAN TEICHOIC ACID TRANSFERASE TAGU"/>
    <property type="match status" value="1"/>
</dbReference>
<protein>
    <recommendedName>
        <fullName evidence="3">Cell envelope-related transcriptional attenuator domain-containing protein</fullName>
    </recommendedName>
</protein>
<comment type="caution">
    <text evidence="4">The sequence shown here is derived from an EMBL/GenBank/DDBJ whole genome shotgun (WGS) entry which is preliminary data.</text>
</comment>
<organism evidence="4 5">
    <name type="scientific">Candidatus Beckwithbacteria bacterium CG10_big_fil_rev_8_21_14_0_10_34_10</name>
    <dbReference type="NCBI Taxonomy" id="1974495"/>
    <lineage>
        <taxon>Bacteria</taxon>
        <taxon>Candidatus Beckwithiibacteriota</taxon>
    </lineage>
</organism>
<dbReference type="AlphaFoldDB" id="A0A2H0WBJ2"/>